<dbReference type="RefSeq" id="WP_067331457.1">
    <property type="nucleotide sequence ID" value="NZ_LNKT01000045.1"/>
</dbReference>
<dbReference type="OrthoDB" id="9803286at2"/>
<protein>
    <recommendedName>
        <fullName evidence="4">NADH-quinone oxidoreductase</fullName>
        <ecNumber evidence="4">7.1.1.-</ecNumber>
    </recommendedName>
</protein>
<dbReference type="PROSITE" id="PS00542">
    <property type="entry name" value="COMPLEX1_30K"/>
    <property type="match status" value="1"/>
</dbReference>
<evidence type="ECO:0000256" key="3">
    <source>
        <dbReference type="RuleBase" id="RU003456"/>
    </source>
</evidence>
<evidence type="ECO:0000259" key="5">
    <source>
        <dbReference type="Pfam" id="PF00329"/>
    </source>
</evidence>
<evidence type="ECO:0000256" key="1">
    <source>
        <dbReference type="ARBA" id="ARBA00007569"/>
    </source>
</evidence>
<dbReference type="EC" id="7.1.1.-" evidence="4"/>
<dbReference type="STRING" id="1630136.AS592_01540"/>
<dbReference type="PANTHER" id="PTHR10884">
    <property type="entry name" value="NADH DEHYDROGENASE UBIQUINONE IRON-SULFUR PROTEIN 3"/>
    <property type="match status" value="1"/>
</dbReference>
<dbReference type="InterPro" id="IPR037232">
    <property type="entry name" value="NADH_quin_OxRdtase_su_C/D-like"/>
</dbReference>
<dbReference type="SUPFAM" id="SSF143243">
    <property type="entry name" value="Nqo5-like"/>
    <property type="match status" value="1"/>
</dbReference>
<keyword evidence="4" id="KW-0874">Quinone</keyword>
<evidence type="ECO:0000256" key="2">
    <source>
        <dbReference type="ARBA" id="ARBA00022448"/>
    </source>
</evidence>
<evidence type="ECO:0000313" key="6">
    <source>
        <dbReference type="EMBL" id="KYJ86077.1"/>
    </source>
</evidence>
<keyword evidence="7" id="KW-1185">Reference proteome</keyword>
<evidence type="ECO:0000256" key="4">
    <source>
        <dbReference type="RuleBase" id="RU003582"/>
    </source>
</evidence>
<name>A0A151CF02_9BACT</name>
<dbReference type="InterPro" id="IPR010218">
    <property type="entry name" value="NADH_DH_suC"/>
</dbReference>
<organism evidence="6 7">
    <name type="scientific">Sulfurovum riftiae</name>
    <dbReference type="NCBI Taxonomy" id="1630136"/>
    <lineage>
        <taxon>Bacteria</taxon>
        <taxon>Pseudomonadati</taxon>
        <taxon>Campylobacterota</taxon>
        <taxon>Epsilonproteobacteria</taxon>
        <taxon>Campylobacterales</taxon>
        <taxon>Sulfurovaceae</taxon>
        <taxon>Sulfurovum</taxon>
    </lineage>
</organism>
<dbReference type="AlphaFoldDB" id="A0A151CF02"/>
<keyword evidence="3" id="KW-0520">NAD</keyword>
<comment type="similarity">
    <text evidence="1 3">Belongs to the complex I 30 kDa subunit family.</text>
</comment>
<dbReference type="EMBL" id="LNKT01000045">
    <property type="protein sequence ID" value="KYJ86077.1"/>
    <property type="molecule type" value="Genomic_DNA"/>
</dbReference>
<dbReference type="InterPro" id="IPR020396">
    <property type="entry name" value="NADH_UbQ_OxRdtase_CS"/>
</dbReference>
<accession>A0A151CF02</accession>
<dbReference type="NCBIfam" id="NF006304">
    <property type="entry name" value="PRK08491.1"/>
    <property type="match status" value="1"/>
</dbReference>
<dbReference type="Proteomes" id="UP000075359">
    <property type="component" value="Unassembled WGS sequence"/>
</dbReference>
<dbReference type="NCBIfam" id="TIGR01961">
    <property type="entry name" value="NuoC_fam"/>
    <property type="match status" value="1"/>
</dbReference>
<comment type="catalytic activity">
    <reaction evidence="4">
        <text>a quinone + NADH + 5 H(+)(in) = a quinol + NAD(+) + 4 H(+)(out)</text>
        <dbReference type="Rhea" id="RHEA:57888"/>
        <dbReference type="ChEBI" id="CHEBI:15378"/>
        <dbReference type="ChEBI" id="CHEBI:24646"/>
        <dbReference type="ChEBI" id="CHEBI:57540"/>
        <dbReference type="ChEBI" id="CHEBI:57945"/>
        <dbReference type="ChEBI" id="CHEBI:132124"/>
    </reaction>
</comment>
<dbReference type="InterPro" id="IPR001268">
    <property type="entry name" value="NADH_UbQ_OxRdtase_30kDa_su"/>
</dbReference>
<dbReference type="GO" id="GO:0016651">
    <property type="term" value="F:oxidoreductase activity, acting on NAD(P)H"/>
    <property type="evidence" value="ECO:0007669"/>
    <property type="project" value="InterPro"/>
</dbReference>
<dbReference type="GO" id="GO:0008137">
    <property type="term" value="F:NADH dehydrogenase (ubiquinone) activity"/>
    <property type="evidence" value="ECO:0007669"/>
    <property type="project" value="InterPro"/>
</dbReference>
<keyword evidence="2 3" id="KW-0813">Transport</keyword>
<dbReference type="Pfam" id="PF00329">
    <property type="entry name" value="Complex1_30kDa"/>
    <property type="match status" value="1"/>
</dbReference>
<dbReference type="GO" id="GO:0048038">
    <property type="term" value="F:quinone binding"/>
    <property type="evidence" value="ECO:0007669"/>
    <property type="project" value="UniProtKB-KW"/>
</dbReference>
<reference evidence="6 7" key="1">
    <citation type="submission" date="2015-11" db="EMBL/GenBank/DDBJ databases">
        <title>Draft genome of Sulfurovum riftiae 1812E, a member of the Epsilonproteobacteria isolated from the tube of the deep-sea hydrothermal vent tubewom Riftia pachyptila.</title>
        <authorList>
            <person name="Vetriani C."/>
            <person name="Giovannelli D."/>
        </authorList>
    </citation>
    <scope>NUCLEOTIDE SEQUENCE [LARGE SCALE GENOMIC DNA]</scope>
    <source>
        <strain evidence="6 7">1812E</strain>
    </source>
</reference>
<comment type="caution">
    <text evidence="6">The sequence shown here is derived from an EMBL/GenBank/DDBJ whole genome shotgun (WGS) entry which is preliminary data.</text>
</comment>
<feature type="domain" description="NADH:ubiquinone oxidoreductase 30kDa subunit" evidence="5">
    <location>
        <begin position="60"/>
        <end position="179"/>
    </location>
</feature>
<keyword evidence="3" id="KW-1278">Translocase</keyword>
<proteinExistence type="inferred from homology"/>
<gene>
    <name evidence="6" type="ORF">AS592_01540</name>
</gene>
<dbReference type="Gene3D" id="3.30.460.80">
    <property type="entry name" value="NADH:ubiquinone oxidoreductase, 30kDa subunit"/>
    <property type="match status" value="1"/>
</dbReference>
<comment type="function">
    <text evidence="4">NDH-1 shuttles electrons from NADH, via FMN and iron-sulfur (Fe-S) centers, to quinones in the respiratory chain.</text>
</comment>
<evidence type="ECO:0000313" key="7">
    <source>
        <dbReference type="Proteomes" id="UP000075359"/>
    </source>
</evidence>
<dbReference type="PANTHER" id="PTHR10884:SF14">
    <property type="entry name" value="NADH DEHYDROGENASE [UBIQUINONE] IRON-SULFUR PROTEIN 3, MITOCHONDRIAL"/>
    <property type="match status" value="1"/>
</dbReference>
<sequence>MRKYTPKDNVQKKSYYTDRYWVAPRVPREEVEAGSHFADVVKALGRKAKESYVSVGQLVVHIKSTDNFDVMKTLKEKCGYTQCSEQSAVDYLAKDGEFELFWQLLNVTEAKRVRVTTRIKENEAIESIEPLFKSANFAEREMFDMFGIKVNNHPFLKRILMPDDWEGHPLLKTYPLHGDEFASWYEVDKIFGKEYRDVIGPENRDPARIDRYDTQRFSRVGYEVPFGADISKGEKEQAIEYSETILVDYNKESGKTLDERR</sequence>